<sequence length="63" mass="7035">MISSFRFPVIFPWFLSISIFHRPSKGLPVPSLLCGAFVFPGLSAKTRPDAVCRSAPKARFIRL</sequence>
<protein>
    <submittedName>
        <fullName evidence="1">Uncharacterized protein</fullName>
    </submittedName>
</protein>
<dbReference type="Proteomes" id="UP000284751">
    <property type="component" value="Unassembled WGS sequence"/>
</dbReference>
<dbReference type="EMBL" id="QRTC01000019">
    <property type="protein sequence ID" value="RGQ41304.1"/>
    <property type="molecule type" value="Genomic_DNA"/>
</dbReference>
<evidence type="ECO:0000313" key="2">
    <source>
        <dbReference type="Proteomes" id="UP000284751"/>
    </source>
</evidence>
<dbReference type="AlphaFoldDB" id="A0A412AXM3"/>
<accession>A0A412AXM3</accession>
<name>A0A412AXM3_9FIRM</name>
<organism evidence="1 2">
    <name type="scientific">[Clostridium] leptum</name>
    <dbReference type="NCBI Taxonomy" id="1535"/>
    <lineage>
        <taxon>Bacteria</taxon>
        <taxon>Bacillati</taxon>
        <taxon>Bacillota</taxon>
        <taxon>Clostridia</taxon>
        <taxon>Eubacteriales</taxon>
        <taxon>Oscillospiraceae</taxon>
        <taxon>Oscillospiraceae incertae sedis</taxon>
    </lineage>
</organism>
<evidence type="ECO:0000313" key="1">
    <source>
        <dbReference type="EMBL" id="RGQ41304.1"/>
    </source>
</evidence>
<proteinExistence type="predicted"/>
<comment type="caution">
    <text evidence="1">The sequence shown here is derived from an EMBL/GenBank/DDBJ whole genome shotgun (WGS) entry which is preliminary data.</text>
</comment>
<gene>
    <name evidence="1" type="ORF">DWY99_06255</name>
</gene>
<reference evidence="1 2" key="1">
    <citation type="submission" date="2018-08" db="EMBL/GenBank/DDBJ databases">
        <title>A genome reference for cultivated species of the human gut microbiota.</title>
        <authorList>
            <person name="Zou Y."/>
            <person name="Xue W."/>
            <person name="Luo G."/>
        </authorList>
    </citation>
    <scope>NUCLEOTIDE SEQUENCE [LARGE SCALE GENOMIC DNA]</scope>
    <source>
        <strain evidence="1 2">AF28-26</strain>
    </source>
</reference>